<evidence type="ECO:0000313" key="2">
    <source>
        <dbReference type="EMBL" id="KAJ1136363.1"/>
    </source>
</evidence>
<evidence type="ECO:0000313" key="3">
    <source>
        <dbReference type="Proteomes" id="UP001066276"/>
    </source>
</evidence>
<feature type="region of interest" description="Disordered" evidence="1">
    <location>
        <begin position="30"/>
        <end position="92"/>
    </location>
</feature>
<name>A0AAV7QDP7_PLEWA</name>
<gene>
    <name evidence="2" type="ORF">NDU88_002780</name>
</gene>
<comment type="caution">
    <text evidence="2">The sequence shown here is derived from an EMBL/GenBank/DDBJ whole genome shotgun (WGS) entry which is preliminary data.</text>
</comment>
<evidence type="ECO:0000256" key="1">
    <source>
        <dbReference type="SAM" id="MobiDB-lite"/>
    </source>
</evidence>
<accession>A0AAV7QDP7</accession>
<organism evidence="2 3">
    <name type="scientific">Pleurodeles waltl</name>
    <name type="common">Iberian ribbed newt</name>
    <dbReference type="NCBI Taxonomy" id="8319"/>
    <lineage>
        <taxon>Eukaryota</taxon>
        <taxon>Metazoa</taxon>
        <taxon>Chordata</taxon>
        <taxon>Craniata</taxon>
        <taxon>Vertebrata</taxon>
        <taxon>Euteleostomi</taxon>
        <taxon>Amphibia</taxon>
        <taxon>Batrachia</taxon>
        <taxon>Caudata</taxon>
        <taxon>Salamandroidea</taxon>
        <taxon>Salamandridae</taxon>
        <taxon>Pleurodelinae</taxon>
        <taxon>Pleurodeles</taxon>
    </lineage>
</organism>
<keyword evidence="3" id="KW-1185">Reference proteome</keyword>
<proteinExistence type="predicted"/>
<feature type="compositionally biased region" description="Basic and acidic residues" evidence="1">
    <location>
        <begin position="30"/>
        <end position="45"/>
    </location>
</feature>
<protein>
    <submittedName>
        <fullName evidence="2">Uncharacterized protein</fullName>
    </submittedName>
</protein>
<dbReference type="AlphaFoldDB" id="A0AAV7QDP7"/>
<dbReference type="Proteomes" id="UP001066276">
    <property type="component" value="Chromosome 6"/>
</dbReference>
<reference evidence="2" key="1">
    <citation type="journal article" date="2022" name="bioRxiv">
        <title>Sequencing and chromosome-scale assembly of the giantPleurodeles waltlgenome.</title>
        <authorList>
            <person name="Brown T."/>
            <person name="Elewa A."/>
            <person name="Iarovenko S."/>
            <person name="Subramanian E."/>
            <person name="Araus A.J."/>
            <person name="Petzold A."/>
            <person name="Susuki M."/>
            <person name="Suzuki K.-i.T."/>
            <person name="Hayashi T."/>
            <person name="Toyoda A."/>
            <person name="Oliveira C."/>
            <person name="Osipova E."/>
            <person name="Leigh N.D."/>
            <person name="Simon A."/>
            <person name="Yun M.H."/>
        </authorList>
    </citation>
    <scope>NUCLEOTIDE SEQUENCE</scope>
    <source>
        <strain evidence="2">20211129_DDA</strain>
        <tissue evidence="2">Liver</tissue>
    </source>
</reference>
<sequence length="153" mass="17129">MKYPGGTVDGIDTDPEVMGVAANYVREKGVEAEGGFKPEWDERQRRWFSPAGEDVAVTESRTDRPERKPGRRRRQGEAPSNPGAKTAEDVWEERRSEQIGHVLGRTWPSQKEVEDTIKKSRGNGAPGLYGLPAAIYRQDCAFGSARFQMLFNC</sequence>
<dbReference type="EMBL" id="JANPWB010000010">
    <property type="protein sequence ID" value="KAJ1136363.1"/>
    <property type="molecule type" value="Genomic_DNA"/>
</dbReference>